<gene>
    <name evidence="2" type="ordered locus">YPA_1486</name>
</gene>
<dbReference type="Proteomes" id="UP000001971">
    <property type="component" value="Chromosome"/>
</dbReference>
<organism evidence="2 3">
    <name type="scientific">Yersinia pestis bv. Antiqua (strain Antiqua)</name>
    <dbReference type="NCBI Taxonomy" id="360102"/>
    <lineage>
        <taxon>Bacteria</taxon>
        <taxon>Pseudomonadati</taxon>
        <taxon>Pseudomonadota</taxon>
        <taxon>Gammaproteobacteria</taxon>
        <taxon>Enterobacterales</taxon>
        <taxon>Yersiniaceae</taxon>
        <taxon>Yersinia</taxon>
    </lineage>
</organism>
<evidence type="ECO:0000313" key="2">
    <source>
        <dbReference type="EMBL" id="ABG13453.1"/>
    </source>
</evidence>
<dbReference type="Gene3D" id="1.10.1220.10">
    <property type="entry name" value="Met repressor-like"/>
    <property type="match status" value="1"/>
</dbReference>
<dbReference type="KEGG" id="ypa:YPA_1486"/>
<proteinExistence type="predicted"/>
<protein>
    <submittedName>
        <fullName evidence="2">Putative phage regulatory protein</fullName>
    </submittedName>
</protein>
<reference evidence="2 3" key="1">
    <citation type="journal article" date="2006" name="J. Bacteriol.">
        <title>Complete genome sequence of Yersinia pestis strains Antiqua and Nepal516: evidence of gene reduction in an emerging pathogen.</title>
        <authorList>
            <person name="Chain P.S."/>
            <person name="Hu P."/>
            <person name="Malfatti S.A."/>
            <person name="Radnedge L."/>
            <person name="Larimer F."/>
            <person name="Vergez L.M."/>
            <person name="Worsham P."/>
            <person name="Chu M.C."/>
            <person name="Andersen G.L."/>
        </authorList>
    </citation>
    <scope>NUCLEOTIDE SEQUENCE [LARGE SCALE GENOMIC DNA]</scope>
    <source>
        <strain evidence="2 3">Antiqua</strain>
    </source>
</reference>
<sequence>MPHGEVNLLSHRASLKSTPRWGIISSVITIIKIGIAMSREDPQLRIRLPVELKEKIEGSAKENNRSMNAEIVQRLDASYLSEFPEDGVLSAKDALQIANNAKESLSNLIFTRTFAEISKKVRIGHKSFCIDLDDLELEVLSDDDFNYVLKRTFSRLTELGYILSEKSLDSGGFMIEIPE</sequence>
<dbReference type="Pfam" id="PF03869">
    <property type="entry name" value="Arc"/>
    <property type="match status" value="1"/>
</dbReference>
<dbReference type="GO" id="GO:0006355">
    <property type="term" value="P:regulation of DNA-templated transcription"/>
    <property type="evidence" value="ECO:0007669"/>
    <property type="project" value="InterPro"/>
</dbReference>
<dbReference type="AlphaFoldDB" id="A0A0H2Y7Z9"/>
<dbReference type="InterPro" id="IPR013321">
    <property type="entry name" value="Arc_rbn_hlx_hlx"/>
</dbReference>
<dbReference type="InterPro" id="IPR005569">
    <property type="entry name" value="Arc_DNA-bd_dom"/>
</dbReference>
<dbReference type="GO" id="GO:0043565">
    <property type="term" value="F:sequence-specific DNA binding"/>
    <property type="evidence" value="ECO:0007669"/>
    <property type="project" value="UniProtKB-ARBA"/>
</dbReference>
<accession>A0A0H2Y7Z9</accession>
<evidence type="ECO:0000259" key="1">
    <source>
        <dbReference type="Pfam" id="PF03869"/>
    </source>
</evidence>
<feature type="domain" description="Arc-like DNA binding" evidence="1">
    <location>
        <begin position="38"/>
        <end position="82"/>
    </location>
</feature>
<evidence type="ECO:0000313" key="3">
    <source>
        <dbReference type="Proteomes" id="UP000001971"/>
    </source>
</evidence>
<dbReference type="InterPro" id="IPR010985">
    <property type="entry name" value="Ribbon_hlx_hlx"/>
</dbReference>
<dbReference type="EMBL" id="CP000308">
    <property type="protein sequence ID" value="ABG13453.1"/>
    <property type="molecule type" value="Genomic_DNA"/>
</dbReference>
<name>A0A0H2Y7Z9_YERPA</name>
<dbReference type="SUPFAM" id="SSF47598">
    <property type="entry name" value="Ribbon-helix-helix"/>
    <property type="match status" value="1"/>
</dbReference>